<keyword evidence="3" id="KW-1185">Reference proteome</keyword>
<gene>
    <name evidence="2" type="ORF">DQG23_14685</name>
</gene>
<dbReference type="EMBL" id="QMFB01000007">
    <property type="protein sequence ID" value="RAV20817.1"/>
    <property type="molecule type" value="Genomic_DNA"/>
</dbReference>
<dbReference type="OrthoDB" id="5880263at2"/>
<dbReference type="InterPro" id="IPR018958">
    <property type="entry name" value="Knr4/Smi1-like_dom"/>
</dbReference>
<dbReference type="InterPro" id="IPR037883">
    <property type="entry name" value="Knr4/Smi1-like_sf"/>
</dbReference>
<name>A0A329MS84_9BACL</name>
<evidence type="ECO:0000259" key="1">
    <source>
        <dbReference type="SMART" id="SM00860"/>
    </source>
</evidence>
<reference evidence="2 3" key="1">
    <citation type="journal article" date="2009" name="Int. J. Syst. Evol. Microbiol.">
        <title>Paenibacillus contaminans sp. nov., isolated from a contaminated laboratory plate.</title>
        <authorList>
            <person name="Chou J.H."/>
            <person name="Lee J.H."/>
            <person name="Lin M.C."/>
            <person name="Chang P.S."/>
            <person name="Arun A.B."/>
            <person name="Young C.C."/>
            <person name="Chen W.M."/>
        </authorList>
    </citation>
    <scope>NUCLEOTIDE SEQUENCE [LARGE SCALE GENOMIC DNA]</scope>
    <source>
        <strain evidence="2 3">CKOBP-6</strain>
    </source>
</reference>
<dbReference type="SMART" id="SM00860">
    <property type="entry name" value="SMI1_KNR4"/>
    <property type="match status" value="1"/>
</dbReference>
<evidence type="ECO:0000313" key="3">
    <source>
        <dbReference type="Proteomes" id="UP000250369"/>
    </source>
</evidence>
<dbReference type="SUPFAM" id="SSF160631">
    <property type="entry name" value="SMI1/KNR4-like"/>
    <property type="match status" value="1"/>
</dbReference>
<dbReference type="AlphaFoldDB" id="A0A329MS84"/>
<dbReference type="Gene3D" id="3.40.1580.10">
    <property type="entry name" value="SMI1/KNR4-like"/>
    <property type="match status" value="1"/>
</dbReference>
<evidence type="ECO:0000313" key="2">
    <source>
        <dbReference type="EMBL" id="RAV20817.1"/>
    </source>
</evidence>
<comment type="caution">
    <text evidence="2">The sequence shown here is derived from an EMBL/GenBank/DDBJ whole genome shotgun (WGS) entry which is preliminary data.</text>
</comment>
<organism evidence="2 3">
    <name type="scientific">Paenibacillus contaminans</name>
    <dbReference type="NCBI Taxonomy" id="450362"/>
    <lineage>
        <taxon>Bacteria</taxon>
        <taxon>Bacillati</taxon>
        <taxon>Bacillota</taxon>
        <taxon>Bacilli</taxon>
        <taxon>Bacillales</taxon>
        <taxon>Paenibacillaceae</taxon>
        <taxon>Paenibacillus</taxon>
    </lineage>
</organism>
<dbReference type="Proteomes" id="UP000250369">
    <property type="component" value="Unassembled WGS sequence"/>
</dbReference>
<accession>A0A329MS84</accession>
<protein>
    <submittedName>
        <fullName evidence="2">SMI1/KNR4 family protein</fullName>
    </submittedName>
</protein>
<dbReference type="Pfam" id="PF14568">
    <property type="entry name" value="SUKH_6"/>
    <property type="match status" value="1"/>
</dbReference>
<feature type="domain" description="Knr4/Smi1-like" evidence="1">
    <location>
        <begin position="22"/>
        <end position="146"/>
    </location>
</feature>
<sequence length="152" mass="18000">MYERLADKLKTTSALKWFPGHGAEESWIAEVEEELGFSLPPSYRWWLVHYGNARLNGGNILTVSAPEHREYDDSDLLYIHRLNKAEDWWVSRFPNRMDLFVPDSDELYFFDTSSRNEQGEFPIMCYDLMNDLIDTYAVTFAEFLERLIDERT</sequence>
<dbReference type="RefSeq" id="WP_113031674.1">
    <property type="nucleotide sequence ID" value="NZ_QMFB01000007.1"/>
</dbReference>
<proteinExistence type="predicted"/>